<evidence type="ECO:0000313" key="2">
    <source>
        <dbReference type="Proteomes" id="UP000622547"/>
    </source>
</evidence>
<accession>A0A8J3UCI1</accession>
<dbReference type="Proteomes" id="UP000622547">
    <property type="component" value="Unassembled WGS sequence"/>
</dbReference>
<reference evidence="1 2" key="1">
    <citation type="submission" date="2021-01" db="EMBL/GenBank/DDBJ databases">
        <title>Whole genome shotgun sequence of Planotetraspora phitsanulokensis NBRC 104273.</title>
        <authorList>
            <person name="Komaki H."/>
            <person name="Tamura T."/>
        </authorList>
    </citation>
    <scope>NUCLEOTIDE SEQUENCE [LARGE SCALE GENOMIC DNA]</scope>
    <source>
        <strain evidence="1 2">NBRC 104273</strain>
    </source>
</reference>
<comment type="caution">
    <text evidence="1">The sequence shown here is derived from an EMBL/GenBank/DDBJ whole genome shotgun (WGS) entry which is preliminary data.</text>
</comment>
<dbReference type="AlphaFoldDB" id="A0A8J3UCI1"/>
<protein>
    <submittedName>
        <fullName evidence="1">Uncharacterized protein</fullName>
    </submittedName>
</protein>
<name>A0A8J3UCI1_9ACTN</name>
<evidence type="ECO:0000313" key="1">
    <source>
        <dbReference type="EMBL" id="GII42954.1"/>
    </source>
</evidence>
<keyword evidence="2" id="KW-1185">Reference proteome</keyword>
<dbReference type="EMBL" id="BOOP01000048">
    <property type="protein sequence ID" value="GII42954.1"/>
    <property type="molecule type" value="Genomic_DNA"/>
</dbReference>
<proteinExistence type="predicted"/>
<sequence>MSGMTAQTGVSWRPFDYEDKAATAPPTDRMVWIWETFEEGVDLGYFDGFTMRTAAGSDDCHVTHWAFMDVPPGPQS</sequence>
<gene>
    <name evidence="1" type="ORF">Pph01_79570</name>
</gene>
<organism evidence="1 2">
    <name type="scientific">Planotetraspora phitsanulokensis</name>
    <dbReference type="NCBI Taxonomy" id="575192"/>
    <lineage>
        <taxon>Bacteria</taxon>
        <taxon>Bacillati</taxon>
        <taxon>Actinomycetota</taxon>
        <taxon>Actinomycetes</taxon>
        <taxon>Streptosporangiales</taxon>
        <taxon>Streptosporangiaceae</taxon>
        <taxon>Planotetraspora</taxon>
    </lineage>
</organism>